<sequence>MALYDWAWNEREVLLIQGDVNSIYIMSKWYEPIPHKLSLPPNAISWFESYVSYSSTTPWIYFNPIVSTVRLNRNISLFRGAADIVCLGSVPIQVNAVDGITHLTSNARSLLMSSLLAGELLWFTYAIDDFLLPASEKFIQGTASWTTCFAWIIVVAVDRLEPQQIIAI</sequence>
<dbReference type="Proteomes" id="UP000243217">
    <property type="component" value="Unassembled WGS sequence"/>
</dbReference>
<keyword evidence="2" id="KW-1185">Reference proteome</keyword>
<dbReference type="EMBL" id="JNBS01000957">
    <property type="protein sequence ID" value="OQS03210.1"/>
    <property type="molecule type" value="Genomic_DNA"/>
</dbReference>
<comment type="caution">
    <text evidence="1">The sequence shown here is derived from an EMBL/GenBank/DDBJ whole genome shotgun (WGS) entry which is preliminary data.</text>
</comment>
<evidence type="ECO:0000313" key="2">
    <source>
        <dbReference type="Proteomes" id="UP000243217"/>
    </source>
</evidence>
<proteinExistence type="predicted"/>
<evidence type="ECO:0000313" key="1">
    <source>
        <dbReference type="EMBL" id="OQS03210.1"/>
    </source>
</evidence>
<dbReference type="AlphaFoldDB" id="A0A1V9ZZL8"/>
<reference evidence="1 2" key="1">
    <citation type="journal article" date="2014" name="Genome Biol. Evol.">
        <title>The secreted proteins of Achlya hypogyna and Thraustotheca clavata identify the ancestral oomycete secretome and reveal gene acquisitions by horizontal gene transfer.</title>
        <authorList>
            <person name="Misner I."/>
            <person name="Blouin N."/>
            <person name="Leonard G."/>
            <person name="Richards T.A."/>
            <person name="Lane C.E."/>
        </authorList>
    </citation>
    <scope>NUCLEOTIDE SEQUENCE [LARGE SCALE GENOMIC DNA]</scope>
    <source>
        <strain evidence="1 2">ATCC 34112</strain>
    </source>
</reference>
<protein>
    <submittedName>
        <fullName evidence="1">Uncharacterized protein</fullName>
    </submittedName>
</protein>
<accession>A0A1V9ZZL8</accession>
<name>A0A1V9ZZL8_9STRA</name>
<organism evidence="1 2">
    <name type="scientific">Thraustotheca clavata</name>
    <dbReference type="NCBI Taxonomy" id="74557"/>
    <lineage>
        <taxon>Eukaryota</taxon>
        <taxon>Sar</taxon>
        <taxon>Stramenopiles</taxon>
        <taxon>Oomycota</taxon>
        <taxon>Saprolegniomycetes</taxon>
        <taxon>Saprolegniales</taxon>
        <taxon>Achlyaceae</taxon>
        <taxon>Thraustotheca</taxon>
    </lineage>
</organism>
<gene>
    <name evidence="1" type="ORF">THRCLA_21210</name>
</gene>